<organism evidence="2 3">
    <name type="scientific">Parnassius mnemosyne</name>
    <name type="common">clouded apollo</name>
    <dbReference type="NCBI Taxonomy" id="213953"/>
    <lineage>
        <taxon>Eukaryota</taxon>
        <taxon>Metazoa</taxon>
        <taxon>Ecdysozoa</taxon>
        <taxon>Arthropoda</taxon>
        <taxon>Hexapoda</taxon>
        <taxon>Insecta</taxon>
        <taxon>Pterygota</taxon>
        <taxon>Neoptera</taxon>
        <taxon>Endopterygota</taxon>
        <taxon>Lepidoptera</taxon>
        <taxon>Glossata</taxon>
        <taxon>Ditrysia</taxon>
        <taxon>Papilionoidea</taxon>
        <taxon>Papilionidae</taxon>
        <taxon>Parnassiinae</taxon>
        <taxon>Parnassini</taxon>
        <taxon>Parnassius</taxon>
        <taxon>Driopa</taxon>
    </lineage>
</organism>
<name>A0AAV1KJ72_9NEOP</name>
<feature type="compositionally biased region" description="Polar residues" evidence="1">
    <location>
        <begin position="251"/>
        <end position="269"/>
    </location>
</feature>
<dbReference type="Proteomes" id="UP001314205">
    <property type="component" value="Unassembled WGS sequence"/>
</dbReference>
<keyword evidence="3" id="KW-1185">Reference proteome</keyword>
<evidence type="ECO:0000313" key="2">
    <source>
        <dbReference type="EMBL" id="CAK1583103.1"/>
    </source>
</evidence>
<proteinExistence type="predicted"/>
<accession>A0AAV1KJ72</accession>
<comment type="caution">
    <text evidence="2">The sequence shown here is derived from an EMBL/GenBank/DDBJ whole genome shotgun (WGS) entry which is preliminary data.</text>
</comment>
<dbReference type="EMBL" id="CAVLGL010000046">
    <property type="protein sequence ID" value="CAK1583103.1"/>
    <property type="molecule type" value="Genomic_DNA"/>
</dbReference>
<feature type="region of interest" description="Disordered" evidence="1">
    <location>
        <begin position="186"/>
        <end position="229"/>
    </location>
</feature>
<reference evidence="2 3" key="1">
    <citation type="submission" date="2023-11" db="EMBL/GenBank/DDBJ databases">
        <authorList>
            <person name="Hedman E."/>
            <person name="Englund M."/>
            <person name="Stromberg M."/>
            <person name="Nyberg Akerstrom W."/>
            <person name="Nylinder S."/>
            <person name="Jareborg N."/>
            <person name="Kallberg Y."/>
            <person name="Kronander E."/>
        </authorList>
    </citation>
    <scope>NUCLEOTIDE SEQUENCE [LARGE SCALE GENOMIC DNA]</scope>
</reference>
<evidence type="ECO:0000313" key="3">
    <source>
        <dbReference type="Proteomes" id="UP001314205"/>
    </source>
</evidence>
<gene>
    <name evidence="2" type="ORF">PARMNEM_LOCUS4545</name>
</gene>
<dbReference type="AlphaFoldDB" id="A0AAV1KJ72"/>
<sequence>MEDLVDIDKCITISELVDTECLVETNVSVGIDEKFDSLYDKVTNNNEGEGFEAIVSINKSNKTAVITPVVRNKHLVDYESSETESEDSLKVEIMRTPHPKVAPKTPRLKKQRNATPHSKKFIRLMRQKAIEEFEETHVEDENINETPISVTPSGIERLEVSDSQKEVTTPTSQLHHVLKLTQAVTTSTPTNPATGGWSLFQEQGADSPLSEIETTESPAQSVDNDPKIESDIVQPKLKSIIVTESRIRIGSQDSSEKPNTSQETGNSTESSVKSKKVKFAEDTVFKPETKVKRVYRKPKRMLTPGPQRPRFCHNPRFQALINRFESQARTPVQTKREKLSETTPPVGEHNMQARAINFKEESSAVEIESHSRESNELFSTCIDTPVEPINNAITTLTANIAGTLQTCLNSVLRTTEDETEIQFKFVITKKKVSVKRIADDCVGVEEKRNKIGTESQTNKENIWTSVARAVKNVFWSDPASLSPLKSFGDNDSTTSSASKRKYEEMSDCEISPLNHKRHKYEGRIRGRPPLKRSKSWGVSGLRTQTVEQSEMNKTILNDDTINQSF</sequence>
<protein>
    <submittedName>
        <fullName evidence="2">Uncharacterized protein</fullName>
    </submittedName>
</protein>
<evidence type="ECO:0000256" key="1">
    <source>
        <dbReference type="SAM" id="MobiDB-lite"/>
    </source>
</evidence>
<feature type="region of interest" description="Disordered" evidence="1">
    <location>
        <begin position="248"/>
        <end position="275"/>
    </location>
</feature>